<sequence>MEVFGSEGNFVRDSSLVEKFVRLLLSENEISLARNLLNSLGEEYLHLLLELELKVGNYKRAVEIFNMLPEERRQNYLHLINTAEQGAQEVVLSLEKVLSNLYNDNYPLAYAELQRLKREFPQVVEVLALEILTSLKRGDKKRARTLAELLKKLDRTHPVLSKLDERGSLPSLLLPVVAIVVLLIVLLNFLVSLNIYWKSPTISFGRLESEVTNVSRNLQVIRDVLAIVERKLTTLEQTTSESVSKVSPSLADATNSTADLEAKLTSIVKYLELVDEKLGEIMKNEKQLSVVEKLPTAKTRDVDPEELEKIYAELNKISSLYKSTSDRVETLLKLTNNIAIRLSGQSDNPQIRAALIRMEDFFKRINERIQEMNIPINLVQKLADQIEILRKSQTDLISRLELLRVTVEKLNAKVEAIQSAQGEINSTSAVTTVDTPVVSTSPNTSVIPIARDSQRFDDSQFRLMNEELQMLKKEIETLSTMLKSSYVELEKISRLELSVKEISEKLSELDTKISATSGANGTVVPVTPDKAGANKQSTQSPVETTQVQANVSEIGKVIEQTKDLRELFILGLRYYSNYHYDASAKIFEYLEDLLEGIDIYFAEDVYYYLVSSYLKLGQTDMAKKYFQKYVEKYPSGDYVKELELYLRK</sequence>
<dbReference type="InterPro" id="IPR011990">
    <property type="entry name" value="TPR-like_helical_dom_sf"/>
</dbReference>
<accession>A0A7C4W1T1</accession>
<reference evidence="4" key="1">
    <citation type="journal article" date="2020" name="mSystems">
        <title>Genome- and Community-Level Interaction Insights into Carbon Utilization and Element Cycling Functions of Hydrothermarchaeota in Hydrothermal Sediment.</title>
        <authorList>
            <person name="Zhou Z."/>
            <person name="Liu Y."/>
            <person name="Xu W."/>
            <person name="Pan J."/>
            <person name="Luo Z.H."/>
            <person name="Li M."/>
        </authorList>
    </citation>
    <scope>NUCLEOTIDE SEQUENCE [LARGE SCALE GENOMIC DNA]</scope>
    <source>
        <strain evidence="4">SpSt-609</strain>
    </source>
</reference>
<dbReference type="AlphaFoldDB" id="A0A7C4W1T1"/>
<gene>
    <name evidence="4" type="ORF">ENT77_04940</name>
</gene>
<name>A0A7C4W1T1_9BACT</name>
<keyword evidence="2" id="KW-0175">Coiled coil</keyword>
<keyword evidence="3" id="KW-1133">Transmembrane helix</keyword>
<comment type="caution">
    <text evidence="4">The sequence shown here is derived from an EMBL/GenBank/DDBJ whole genome shotgun (WGS) entry which is preliminary data.</text>
</comment>
<organism evidence="4">
    <name type="scientific">Fervidobacterium thailandense</name>
    <dbReference type="NCBI Taxonomy" id="1008305"/>
    <lineage>
        <taxon>Bacteria</taxon>
        <taxon>Thermotogati</taxon>
        <taxon>Thermotogota</taxon>
        <taxon>Thermotogae</taxon>
        <taxon>Thermotogales</taxon>
        <taxon>Fervidobacteriaceae</taxon>
        <taxon>Fervidobacterium</taxon>
    </lineage>
</organism>
<protein>
    <submittedName>
        <fullName evidence="4">Tetratricopeptide repeat protein</fullName>
    </submittedName>
</protein>
<evidence type="ECO:0000256" key="2">
    <source>
        <dbReference type="SAM" id="Coils"/>
    </source>
</evidence>
<dbReference type="EMBL" id="DSZY01000022">
    <property type="protein sequence ID" value="HGU40528.1"/>
    <property type="molecule type" value="Genomic_DNA"/>
</dbReference>
<feature type="repeat" description="TPR" evidence="1">
    <location>
        <begin position="603"/>
        <end position="636"/>
    </location>
</feature>
<evidence type="ECO:0000313" key="4">
    <source>
        <dbReference type="EMBL" id="HGU40528.1"/>
    </source>
</evidence>
<keyword evidence="3" id="KW-0472">Membrane</keyword>
<evidence type="ECO:0000256" key="1">
    <source>
        <dbReference type="PROSITE-ProRule" id="PRU00339"/>
    </source>
</evidence>
<evidence type="ECO:0000256" key="3">
    <source>
        <dbReference type="SAM" id="Phobius"/>
    </source>
</evidence>
<dbReference type="Pfam" id="PF13174">
    <property type="entry name" value="TPR_6"/>
    <property type="match status" value="1"/>
</dbReference>
<keyword evidence="3" id="KW-0812">Transmembrane</keyword>
<proteinExistence type="predicted"/>
<dbReference type="SUPFAM" id="SSF48452">
    <property type="entry name" value="TPR-like"/>
    <property type="match status" value="1"/>
</dbReference>
<dbReference type="InterPro" id="IPR019734">
    <property type="entry name" value="TPR_rpt"/>
</dbReference>
<feature type="transmembrane region" description="Helical" evidence="3">
    <location>
        <begin position="172"/>
        <end position="197"/>
    </location>
</feature>
<feature type="coiled-coil region" evidence="2">
    <location>
        <begin position="461"/>
        <end position="512"/>
    </location>
</feature>
<dbReference type="Gene3D" id="1.25.40.10">
    <property type="entry name" value="Tetratricopeptide repeat domain"/>
    <property type="match status" value="1"/>
</dbReference>
<dbReference type="PROSITE" id="PS50005">
    <property type="entry name" value="TPR"/>
    <property type="match status" value="1"/>
</dbReference>
<keyword evidence="1" id="KW-0802">TPR repeat</keyword>
<dbReference type="Gene3D" id="1.20.1480.30">
    <property type="entry name" value="Designed four-helix bundle protein"/>
    <property type="match status" value="1"/>
</dbReference>